<evidence type="ECO:0000313" key="9">
    <source>
        <dbReference type="EMBL" id="PNH19892.1"/>
    </source>
</evidence>
<comment type="catalytic activity">
    <reaction evidence="6">
        <text>5-carboxymethylaminomethyluridine(34) in tRNA(Leu) + S-adenosyl-L-methionine = 5-carboxymethylaminomethyl-2'-O-methyluridine(34) in tRNA(Leu) + S-adenosyl-L-homocysteine + H(+)</text>
        <dbReference type="Rhea" id="RHEA:43088"/>
        <dbReference type="Rhea" id="RHEA-COMP:10333"/>
        <dbReference type="Rhea" id="RHEA-COMP:10334"/>
        <dbReference type="ChEBI" id="CHEBI:15378"/>
        <dbReference type="ChEBI" id="CHEBI:57856"/>
        <dbReference type="ChEBI" id="CHEBI:59789"/>
        <dbReference type="ChEBI" id="CHEBI:74508"/>
        <dbReference type="ChEBI" id="CHEBI:74511"/>
        <dbReference type="EC" id="2.1.1.207"/>
    </reaction>
</comment>
<dbReference type="SUPFAM" id="SSF75217">
    <property type="entry name" value="alpha/beta knot"/>
    <property type="match status" value="1"/>
</dbReference>
<keyword evidence="3 6" id="KW-0808">Transferase</keyword>
<evidence type="ECO:0000256" key="2">
    <source>
        <dbReference type="ARBA" id="ARBA00022603"/>
    </source>
</evidence>
<dbReference type="FunFam" id="3.40.1280.10:FF:000002">
    <property type="entry name" value="Peptidylprolyl isomerase"/>
    <property type="match status" value="1"/>
</dbReference>
<keyword evidence="1 6" id="KW-0963">Cytoplasm</keyword>
<evidence type="ECO:0000256" key="5">
    <source>
        <dbReference type="ARBA" id="ARBA00022694"/>
    </source>
</evidence>
<dbReference type="GO" id="GO:0003723">
    <property type="term" value="F:RNA binding"/>
    <property type="evidence" value="ECO:0007669"/>
    <property type="project" value="InterPro"/>
</dbReference>
<dbReference type="InterPro" id="IPR016914">
    <property type="entry name" value="TrmL"/>
</dbReference>
<reference evidence="10" key="1">
    <citation type="submission" date="2017-04" db="EMBL/GenBank/DDBJ databases">
        <authorList>
            <person name="Bumgarner R.E."/>
            <person name="Fredricks D.N."/>
            <person name="Srinivasan S."/>
        </authorList>
    </citation>
    <scope>NUCLEOTIDE SEQUENCE [LARGE SCALE GENOMIC DNA]</scope>
    <source>
        <strain evidence="10">KA00405</strain>
    </source>
</reference>
<dbReference type="RefSeq" id="WP_012993190.1">
    <property type="nucleotide sequence ID" value="NZ_NBZD01000001.1"/>
</dbReference>
<evidence type="ECO:0000256" key="7">
    <source>
        <dbReference type="PIRSR" id="PIRSR029256-1"/>
    </source>
</evidence>
<dbReference type="Gene3D" id="3.40.1280.10">
    <property type="match status" value="1"/>
</dbReference>
<gene>
    <name evidence="9" type="ORF">B7R76_03205</name>
</gene>
<comment type="caution">
    <text evidence="9">The sequence shown here is derived from an EMBL/GenBank/DDBJ whole genome shotgun (WGS) entry which is preliminary data.</text>
</comment>
<dbReference type="EC" id="2.1.1.207" evidence="6"/>
<dbReference type="PANTHER" id="PTHR42971:SF1">
    <property type="entry name" value="TRNA (CYTIDINE(34)-2'-O)-METHYLTRANSFERASE"/>
    <property type="match status" value="1"/>
</dbReference>
<name>A0A2J8B564_9FIRM</name>
<dbReference type="GO" id="GO:0002130">
    <property type="term" value="P:wobble position ribose methylation"/>
    <property type="evidence" value="ECO:0007669"/>
    <property type="project" value="TreeGrafter"/>
</dbReference>
<feature type="binding site" evidence="6 7">
    <location>
        <position position="100"/>
    </location>
    <ligand>
        <name>S-adenosyl-L-methionine</name>
        <dbReference type="ChEBI" id="CHEBI:59789"/>
    </ligand>
</feature>
<evidence type="ECO:0000259" key="8">
    <source>
        <dbReference type="Pfam" id="PF00588"/>
    </source>
</evidence>
<keyword evidence="5 6" id="KW-0819">tRNA processing</keyword>
<dbReference type="GO" id="GO:0005737">
    <property type="term" value="C:cytoplasm"/>
    <property type="evidence" value="ECO:0007669"/>
    <property type="project" value="UniProtKB-SubCell"/>
</dbReference>
<comment type="caution">
    <text evidence="6">Lacks conserved residue(s) required for the propagation of feature annotation.</text>
</comment>
<evidence type="ECO:0000256" key="3">
    <source>
        <dbReference type="ARBA" id="ARBA00022679"/>
    </source>
</evidence>
<dbReference type="InterPro" id="IPR029026">
    <property type="entry name" value="tRNA_m1G_MTases_N"/>
</dbReference>
<sequence length="163" mass="18453">MLNIVLVEPEIPYNTGAIGRTCVALGAALHLVGPMGFSIDEKQVRRAGLDYWQHLNYTFYENIVDFTAKHPDIKPFYATTKALNTYAEVSYPSETWIFFGKESAGLPEEMLLPFPERCIRIPMYPQIRSLNLSNSVAIIAYEVARQHGFPSLQATGSLHHLHW</sequence>
<dbReference type="InterPro" id="IPR001537">
    <property type="entry name" value="SpoU_MeTrfase"/>
</dbReference>
<dbReference type="Proteomes" id="UP000236394">
    <property type="component" value="Unassembled WGS sequence"/>
</dbReference>
<dbReference type="OMA" id="AGLDYWH"/>
<dbReference type="HAMAP" id="MF_01885">
    <property type="entry name" value="tRNA_methyltr_TrmL"/>
    <property type="match status" value="1"/>
</dbReference>
<comment type="function">
    <text evidence="6">Could methylate the ribose at the nucleotide 34 wobble position in tRNA.</text>
</comment>
<dbReference type="EMBL" id="NBZD01000001">
    <property type="protein sequence ID" value="PNH19892.1"/>
    <property type="molecule type" value="Genomic_DNA"/>
</dbReference>
<dbReference type="PANTHER" id="PTHR42971">
    <property type="entry name" value="TRNA (CYTIDINE(34)-2'-O)-METHYLTRANSFERASE"/>
    <property type="match status" value="1"/>
</dbReference>
<proteinExistence type="inferred from homology"/>
<evidence type="ECO:0000256" key="4">
    <source>
        <dbReference type="ARBA" id="ARBA00022691"/>
    </source>
</evidence>
<keyword evidence="4 6" id="KW-0949">S-adenosyl-L-methionine</keyword>
<dbReference type="GO" id="GO:0042802">
    <property type="term" value="F:identical protein binding"/>
    <property type="evidence" value="ECO:0007669"/>
    <property type="project" value="UniProtKB-ARBA"/>
</dbReference>
<feature type="binding site" evidence="6 7">
    <location>
        <position position="129"/>
    </location>
    <ligand>
        <name>S-adenosyl-L-methionine</name>
        <dbReference type="ChEBI" id="CHEBI:59789"/>
    </ligand>
</feature>
<dbReference type="PIRSF" id="PIRSF029256">
    <property type="entry name" value="SpoU_TrmH_prd"/>
    <property type="match status" value="1"/>
</dbReference>
<feature type="binding site" evidence="6 7">
    <location>
        <position position="121"/>
    </location>
    <ligand>
        <name>S-adenosyl-L-methionine</name>
        <dbReference type="ChEBI" id="CHEBI:59789"/>
    </ligand>
</feature>
<comment type="catalytic activity">
    <reaction evidence="6">
        <text>cytidine(34) in tRNA + S-adenosyl-L-methionine = 2'-O-methylcytidine(34) in tRNA + S-adenosyl-L-homocysteine + H(+)</text>
        <dbReference type="Rhea" id="RHEA:43084"/>
        <dbReference type="Rhea" id="RHEA-COMP:10331"/>
        <dbReference type="Rhea" id="RHEA-COMP:10332"/>
        <dbReference type="ChEBI" id="CHEBI:15378"/>
        <dbReference type="ChEBI" id="CHEBI:57856"/>
        <dbReference type="ChEBI" id="CHEBI:59789"/>
        <dbReference type="ChEBI" id="CHEBI:74495"/>
        <dbReference type="ChEBI" id="CHEBI:82748"/>
        <dbReference type="EC" id="2.1.1.207"/>
    </reaction>
</comment>
<dbReference type="CDD" id="cd18094">
    <property type="entry name" value="SpoU-like_TrmL"/>
    <property type="match status" value="1"/>
</dbReference>
<dbReference type="InterPro" id="IPR029028">
    <property type="entry name" value="Alpha/beta_knot_MTases"/>
</dbReference>
<comment type="subcellular location">
    <subcellularLocation>
        <location evidence="6">Cytoplasm</location>
    </subcellularLocation>
</comment>
<evidence type="ECO:0000256" key="6">
    <source>
        <dbReference type="HAMAP-Rule" id="MF_01885"/>
    </source>
</evidence>
<feature type="domain" description="tRNA/rRNA methyltransferase SpoU type" evidence="8">
    <location>
        <begin position="2"/>
        <end position="141"/>
    </location>
</feature>
<evidence type="ECO:0000256" key="1">
    <source>
        <dbReference type="ARBA" id="ARBA00022490"/>
    </source>
</evidence>
<dbReference type="GO" id="GO:0141102">
    <property type="term" value="F:tRNA (5-carboxymethylaminomethyluridine(34)-2'-O)-methyltransferase activity"/>
    <property type="evidence" value="ECO:0007669"/>
    <property type="project" value="RHEA"/>
</dbReference>
<comment type="similarity">
    <text evidence="6">Belongs to the class IV-like SAM-binding methyltransferase superfamily. RNA methyltransferase TrmH family. TrmL subfamily.</text>
</comment>
<protein>
    <recommendedName>
        <fullName evidence="6">Putative tRNA (cytidine(34)-2'-O)-methyltransferase</fullName>
        <ecNumber evidence="6">2.1.1.207</ecNumber>
    </recommendedName>
    <alternativeName>
        <fullName evidence="6">tRNA (cytidine/uridine-2'-O-)-methyltransferase</fullName>
    </alternativeName>
</protein>
<dbReference type="GO" id="GO:0141098">
    <property type="term" value="F:tRNA (cytidine(34)-2'-O)-methyltransferase activity"/>
    <property type="evidence" value="ECO:0007669"/>
    <property type="project" value="RHEA"/>
</dbReference>
<dbReference type="Pfam" id="PF00588">
    <property type="entry name" value="SpoU_methylase"/>
    <property type="match status" value="1"/>
</dbReference>
<evidence type="ECO:0000313" key="10">
    <source>
        <dbReference type="Proteomes" id="UP000236394"/>
    </source>
</evidence>
<accession>A0A2J8B564</accession>
<dbReference type="AlphaFoldDB" id="A0A2J8B564"/>
<organism evidence="9 10">
    <name type="scientific">Mageeibacillus indolicus</name>
    <dbReference type="NCBI Taxonomy" id="884684"/>
    <lineage>
        <taxon>Bacteria</taxon>
        <taxon>Bacillati</taxon>
        <taxon>Bacillota</taxon>
        <taxon>Clostridia</taxon>
        <taxon>Eubacteriales</taxon>
        <taxon>Oscillospiraceae</taxon>
        <taxon>Mageeibacillus</taxon>
    </lineage>
</organism>
<keyword evidence="2 6" id="KW-0489">Methyltransferase</keyword>